<dbReference type="CDD" id="cd17657">
    <property type="entry name" value="CDC14_N"/>
    <property type="match status" value="1"/>
</dbReference>
<evidence type="ECO:0000313" key="6">
    <source>
        <dbReference type="Proteomes" id="UP001652700"/>
    </source>
</evidence>
<dbReference type="PANTHER" id="PTHR23339">
    <property type="entry name" value="TYROSINE SPECIFIC PROTEIN PHOSPHATASE AND DUAL SPECIFICITY PROTEIN PHOSPHATASE"/>
    <property type="match status" value="1"/>
</dbReference>
<dbReference type="Proteomes" id="UP001652700">
    <property type="component" value="Unplaced"/>
</dbReference>
<dbReference type="SMART" id="SM00195">
    <property type="entry name" value="DSPc"/>
    <property type="match status" value="1"/>
</dbReference>
<dbReference type="EC" id="3.1.3.48" evidence="1"/>
<keyword evidence="2" id="KW-0378">Hydrolase</keyword>
<feature type="domain" description="Tyrosine specific protein phosphatases" evidence="4">
    <location>
        <begin position="287"/>
        <end position="348"/>
    </location>
</feature>
<dbReference type="SUPFAM" id="SSF52799">
    <property type="entry name" value="(Phosphotyrosine protein) phosphatases II"/>
    <property type="match status" value="2"/>
</dbReference>
<dbReference type="GeneID" id="114336421"/>
<dbReference type="RefSeq" id="XP_050497545.1">
    <property type="nucleotide sequence ID" value="XM_050641588.1"/>
</dbReference>
<dbReference type="PROSITE" id="PS50054">
    <property type="entry name" value="TYR_PHOSPHATASE_DUAL"/>
    <property type="match status" value="1"/>
</dbReference>
<keyword evidence="2" id="KW-0904">Protein phosphatase</keyword>
<evidence type="ECO:0000259" key="4">
    <source>
        <dbReference type="PROSITE" id="PS50056"/>
    </source>
</evidence>
<name>A0ABM5JHY3_DIAVI</name>
<dbReference type="EnsemblMetazoa" id="XM_050641588.1">
    <property type="protein sequence ID" value="XP_050497545.1"/>
    <property type="gene ID" value="LOC114336421"/>
</dbReference>
<evidence type="ECO:0000256" key="2">
    <source>
        <dbReference type="ARBA" id="ARBA00022912"/>
    </source>
</evidence>
<dbReference type="InterPro" id="IPR029260">
    <property type="entry name" value="DSPn"/>
</dbReference>
<evidence type="ECO:0000256" key="1">
    <source>
        <dbReference type="ARBA" id="ARBA00013064"/>
    </source>
</evidence>
<reference evidence="5" key="1">
    <citation type="submission" date="2025-05" db="UniProtKB">
        <authorList>
            <consortium name="EnsemblMetazoa"/>
        </authorList>
    </citation>
    <scope>IDENTIFICATION</scope>
</reference>
<dbReference type="InterPro" id="IPR000387">
    <property type="entry name" value="Tyr_Pase_dom"/>
</dbReference>
<accession>A0ABM5JHY3</accession>
<dbReference type="Pfam" id="PF14671">
    <property type="entry name" value="DSPn"/>
    <property type="match status" value="1"/>
</dbReference>
<dbReference type="PROSITE" id="PS50056">
    <property type="entry name" value="TYR_PHOSPHATASE_2"/>
    <property type="match status" value="1"/>
</dbReference>
<evidence type="ECO:0000313" key="5">
    <source>
        <dbReference type="EnsemblMetazoa" id="XP_050497545.1"/>
    </source>
</evidence>
<dbReference type="Pfam" id="PF22785">
    <property type="entry name" value="Tc-R-P"/>
    <property type="match status" value="1"/>
</dbReference>
<dbReference type="InterPro" id="IPR020422">
    <property type="entry name" value="TYR_PHOSPHATASE_DUAL_dom"/>
</dbReference>
<proteinExistence type="predicted"/>
<keyword evidence="6" id="KW-1185">Reference proteome</keyword>
<dbReference type="InterPro" id="IPR029021">
    <property type="entry name" value="Prot-tyrosine_phosphatase-like"/>
</dbReference>
<organism evidence="5 6">
    <name type="scientific">Diabrotica virgifera virgifera</name>
    <name type="common">western corn rootworm</name>
    <dbReference type="NCBI Taxonomy" id="50390"/>
    <lineage>
        <taxon>Eukaryota</taxon>
        <taxon>Metazoa</taxon>
        <taxon>Ecdysozoa</taxon>
        <taxon>Arthropoda</taxon>
        <taxon>Hexapoda</taxon>
        <taxon>Insecta</taxon>
        <taxon>Pterygota</taxon>
        <taxon>Neoptera</taxon>
        <taxon>Endopterygota</taxon>
        <taxon>Coleoptera</taxon>
        <taxon>Polyphaga</taxon>
        <taxon>Cucujiformia</taxon>
        <taxon>Chrysomeloidea</taxon>
        <taxon>Chrysomelidae</taxon>
        <taxon>Galerucinae</taxon>
        <taxon>Diabroticina</taxon>
        <taxon>Diabroticites</taxon>
        <taxon>Diabrotica</taxon>
    </lineage>
</organism>
<protein>
    <recommendedName>
        <fullName evidence="1">protein-tyrosine-phosphatase</fullName>
        <ecNumber evidence="1">3.1.3.48</ecNumber>
    </recommendedName>
</protein>
<feature type="domain" description="Tyrosine-protein phosphatase" evidence="3">
    <location>
        <begin position="207"/>
        <end position="360"/>
    </location>
</feature>
<dbReference type="CDD" id="cd14499">
    <property type="entry name" value="CDC14_C"/>
    <property type="match status" value="1"/>
</dbReference>
<dbReference type="Gene3D" id="3.90.190.10">
    <property type="entry name" value="Protein tyrosine phosphatase superfamily"/>
    <property type="match status" value="2"/>
</dbReference>
<dbReference type="InterPro" id="IPR044506">
    <property type="entry name" value="CDC14_C"/>
</dbReference>
<sequence length="599" mass="68747">MLKNTVFSMKNSPITRSRKIASKRMENTDNVLLKASEFIKGRLYFVSVNCTVDLTSTKTVHYFTINKDIKYDSFHRDFGPFNLAMIYHYCMKLKRKLSNPSLQDKKIVHYVKDCTELDGQKRVNSAFLVGAYSIIYLGYSPERAYEILTEKSTKEYLKFRDASIGEPYTLSLFDCLKGIKKALDHGFFNLSDFDYMKYEHYEKVENGDLNWIVPDKFIAFCGPQGITYSLGDHKPETYFPYFRNHNVSTVVRLNKKAYDSNAFIEAGFDHKDLYFVDGGTPSERILQQFITVSENAKGVIAVHCKGLGRTGSLIGCYIMKHYKFTAEEAIAWIRICRPGSIIGHQQSWLQEKQKQMWETGDTHRKKHGITAPIKHKTGIYSLSVENKDENSNPDTVRKIAEEVDHMDLRDSDEECDEESQGNQLNRIKLQRGKIANINSCNHKQSERIRKVSVNMTSNIIRTPGKVTTTTKTFGCTESSRVVTKRIDGQSLRRATKKKITSSMVTVTTAKTPVVEKRQVMKKKDLFQNVVNKAVKKEEINNGEVASNQNKAKKRVLAREREMARRAKMLRRTHPIALTYNKIDKTETVQTSTVKVNETL</sequence>
<evidence type="ECO:0000259" key="3">
    <source>
        <dbReference type="PROSITE" id="PS50054"/>
    </source>
</evidence>
<dbReference type="InterPro" id="IPR050561">
    <property type="entry name" value="PTP"/>
</dbReference>